<dbReference type="Proteomes" id="UP001056120">
    <property type="component" value="Linkage Group LG12"/>
</dbReference>
<sequence>MPERWLKNGDYTLIIQHVAWGKAIPLQLQLPSNARPHLSDEENRASPLENSNRWRGPPPYGPSEPPPSGPATVTKTTAMGLTVGRTTADTVFLVLSPGVKPAEGGGRPPLSSFCSFVTL</sequence>
<gene>
    <name evidence="1" type="ORF">L1987_38235</name>
</gene>
<proteinExistence type="predicted"/>
<name>A0ACB9HI36_9ASTR</name>
<comment type="caution">
    <text evidence="1">The sequence shown here is derived from an EMBL/GenBank/DDBJ whole genome shotgun (WGS) entry which is preliminary data.</text>
</comment>
<keyword evidence="2" id="KW-1185">Reference proteome</keyword>
<reference evidence="2" key="1">
    <citation type="journal article" date="2022" name="Mol. Ecol. Resour.">
        <title>The genomes of chicory, endive, great burdock and yacon provide insights into Asteraceae palaeo-polyploidization history and plant inulin production.</title>
        <authorList>
            <person name="Fan W."/>
            <person name="Wang S."/>
            <person name="Wang H."/>
            <person name="Wang A."/>
            <person name="Jiang F."/>
            <person name="Liu H."/>
            <person name="Zhao H."/>
            <person name="Xu D."/>
            <person name="Zhang Y."/>
        </authorList>
    </citation>
    <scope>NUCLEOTIDE SEQUENCE [LARGE SCALE GENOMIC DNA]</scope>
    <source>
        <strain evidence="2">cv. Yunnan</strain>
    </source>
</reference>
<reference evidence="1 2" key="2">
    <citation type="journal article" date="2022" name="Mol. Ecol. Resour.">
        <title>The genomes of chicory, endive, great burdock and yacon provide insights into Asteraceae paleo-polyploidization history and plant inulin production.</title>
        <authorList>
            <person name="Fan W."/>
            <person name="Wang S."/>
            <person name="Wang H."/>
            <person name="Wang A."/>
            <person name="Jiang F."/>
            <person name="Liu H."/>
            <person name="Zhao H."/>
            <person name="Xu D."/>
            <person name="Zhang Y."/>
        </authorList>
    </citation>
    <scope>NUCLEOTIDE SEQUENCE [LARGE SCALE GENOMIC DNA]</scope>
    <source>
        <strain evidence="2">cv. Yunnan</strain>
        <tissue evidence="1">Leaves</tissue>
    </source>
</reference>
<dbReference type="EMBL" id="CM042029">
    <property type="protein sequence ID" value="KAI3795579.1"/>
    <property type="molecule type" value="Genomic_DNA"/>
</dbReference>
<protein>
    <submittedName>
        <fullName evidence="1">Uncharacterized protein</fullName>
    </submittedName>
</protein>
<accession>A0ACB9HI36</accession>
<evidence type="ECO:0000313" key="2">
    <source>
        <dbReference type="Proteomes" id="UP001056120"/>
    </source>
</evidence>
<organism evidence="1 2">
    <name type="scientific">Smallanthus sonchifolius</name>
    <dbReference type="NCBI Taxonomy" id="185202"/>
    <lineage>
        <taxon>Eukaryota</taxon>
        <taxon>Viridiplantae</taxon>
        <taxon>Streptophyta</taxon>
        <taxon>Embryophyta</taxon>
        <taxon>Tracheophyta</taxon>
        <taxon>Spermatophyta</taxon>
        <taxon>Magnoliopsida</taxon>
        <taxon>eudicotyledons</taxon>
        <taxon>Gunneridae</taxon>
        <taxon>Pentapetalae</taxon>
        <taxon>asterids</taxon>
        <taxon>campanulids</taxon>
        <taxon>Asterales</taxon>
        <taxon>Asteraceae</taxon>
        <taxon>Asteroideae</taxon>
        <taxon>Heliantheae alliance</taxon>
        <taxon>Millerieae</taxon>
        <taxon>Smallanthus</taxon>
    </lineage>
</organism>
<evidence type="ECO:0000313" key="1">
    <source>
        <dbReference type="EMBL" id="KAI3795579.1"/>
    </source>
</evidence>